<evidence type="ECO:0000313" key="2">
    <source>
        <dbReference type="Proteomes" id="UP001234202"/>
    </source>
</evidence>
<accession>A0ACC2XCQ9</accession>
<evidence type="ECO:0000313" key="1">
    <source>
        <dbReference type="EMBL" id="KAJ9120512.1"/>
    </source>
</evidence>
<gene>
    <name evidence="1" type="ORF">QFC24_005185</name>
</gene>
<proteinExistence type="predicted"/>
<comment type="caution">
    <text evidence="1">The sequence shown here is derived from an EMBL/GenBank/DDBJ whole genome shotgun (WGS) entry which is preliminary data.</text>
</comment>
<keyword evidence="2" id="KW-1185">Reference proteome</keyword>
<name>A0ACC2XCQ9_9TREE</name>
<protein>
    <submittedName>
        <fullName evidence="1">Uncharacterized protein</fullName>
    </submittedName>
</protein>
<dbReference type="Proteomes" id="UP001234202">
    <property type="component" value="Unassembled WGS sequence"/>
</dbReference>
<reference evidence="1" key="1">
    <citation type="submission" date="2023-04" db="EMBL/GenBank/DDBJ databases">
        <title>Draft Genome sequencing of Naganishia species isolated from polar environments using Oxford Nanopore Technology.</title>
        <authorList>
            <person name="Leo P."/>
            <person name="Venkateswaran K."/>
        </authorList>
    </citation>
    <scope>NUCLEOTIDE SEQUENCE</scope>
    <source>
        <strain evidence="1">DBVPG 5303</strain>
    </source>
</reference>
<dbReference type="EMBL" id="JASBWV010000020">
    <property type="protein sequence ID" value="KAJ9120512.1"/>
    <property type="molecule type" value="Genomic_DNA"/>
</dbReference>
<organism evidence="1 2">
    <name type="scientific">Naganishia onofrii</name>
    <dbReference type="NCBI Taxonomy" id="1851511"/>
    <lineage>
        <taxon>Eukaryota</taxon>
        <taxon>Fungi</taxon>
        <taxon>Dikarya</taxon>
        <taxon>Basidiomycota</taxon>
        <taxon>Agaricomycotina</taxon>
        <taxon>Tremellomycetes</taxon>
        <taxon>Filobasidiales</taxon>
        <taxon>Filobasidiaceae</taxon>
        <taxon>Naganishia</taxon>
    </lineage>
</organism>
<sequence>MFLRGYGQQRAPSIGLGASQEETGEESLDDSGRARSRSATPDREQARNIHNLPRHQRHRSSSLLLPLGLGNRQGSDDPFILDQDLAAAAVGQGDGGIPYTPPLLAAGIGLRAREGTDSLLRPRASSGIGGGAGSVLFASRGGGGGGGVDSSFSTGGAGGGGVDYAPVDLGFDLGLDLPPMELADNVGQDGGLMEVDDLPLAFGNVNGDAAGMLVDDVRMDYQGGVGADLQEGQVSLL</sequence>